<comment type="caution">
    <text evidence="1">The sequence shown here is derived from an EMBL/GenBank/DDBJ whole genome shotgun (WGS) entry which is preliminary data.</text>
</comment>
<organism evidence="1 2">
    <name type="scientific">Streptomyces enissocaesilis</name>
    <dbReference type="NCBI Taxonomy" id="332589"/>
    <lineage>
        <taxon>Bacteria</taxon>
        <taxon>Bacillati</taxon>
        <taxon>Actinomycetota</taxon>
        <taxon>Actinomycetes</taxon>
        <taxon>Kitasatosporales</taxon>
        <taxon>Streptomycetaceae</taxon>
        <taxon>Streptomyces</taxon>
        <taxon>Streptomyces rochei group</taxon>
    </lineage>
</organism>
<dbReference type="EMBL" id="BAAAUD010000013">
    <property type="protein sequence ID" value="GAA2929674.1"/>
    <property type="molecule type" value="Genomic_DNA"/>
</dbReference>
<name>A0ABP6JFV2_9ACTN</name>
<gene>
    <name evidence="1" type="ORF">GCM10010446_12810</name>
</gene>
<dbReference type="RefSeq" id="WP_344491976.1">
    <property type="nucleotide sequence ID" value="NZ_BAAAUD010000013.1"/>
</dbReference>
<evidence type="ECO:0000313" key="1">
    <source>
        <dbReference type="EMBL" id="GAA2929674.1"/>
    </source>
</evidence>
<accession>A0ABP6JFV2</accession>
<proteinExistence type="predicted"/>
<evidence type="ECO:0000313" key="2">
    <source>
        <dbReference type="Proteomes" id="UP001500403"/>
    </source>
</evidence>
<keyword evidence="2" id="KW-1185">Reference proteome</keyword>
<protein>
    <recommendedName>
        <fullName evidence="3">Tetratricopeptide repeat protein</fullName>
    </recommendedName>
</protein>
<evidence type="ECO:0008006" key="3">
    <source>
        <dbReference type="Google" id="ProtNLM"/>
    </source>
</evidence>
<reference evidence="2" key="1">
    <citation type="journal article" date="2019" name="Int. J. Syst. Evol. Microbiol.">
        <title>The Global Catalogue of Microorganisms (GCM) 10K type strain sequencing project: providing services to taxonomists for standard genome sequencing and annotation.</title>
        <authorList>
            <consortium name="The Broad Institute Genomics Platform"/>
            <consortium name="The Broad Institute Genome Sequencing Center for Infectious Disease"/>
            <person name="Wu L."/>
            <person name="Ma J."/>
        </authorList>
    </citation>
    <scope>NUCLEOTIDE SEQUENCE [LARGE SCALE GENOMIC DNA]</scope>
    <source>
        <strain evidence="2">JCM 9088</strain>
    </source>
</reference>
<dbReference type="Proteomes" id="UP001500403">
    <property type="component" value="Unassembled WGS sequence"/>
</dbReference>
<sequence>MSEQTRIAYLAEYRAARAAGDYDRALEIGLAAIDIDNANPDGPRLMDEIRGFHQPAAA</sequence>